<accession>A0A8S5M2L0</accession>
<proteinExistence type="predicted"/>
<reference evidence="1" key="1">
    <citation type="journal article" date="2021" name="Proc. Natl. Acad. Sci. U.S.A.">
        <title>A Catalog of Tens of Thousands of Viruses from Human Metagenomes Reveals Hidden Associations with Chronic Diseases.</title>
        <authorList>
            <person name="Tisza M.J."/>
            <person name="Buck C.B."/>
        </authorList>
    </citation>
    <scope>NUCLEOTIDE SEQUENCE</scope>
    <source>
        <strain evidence="1">CttDR14</strain>
    </source>
</reference>
<organism evidence="1">
    <name type="scientific">Siphoviridae sp. cttDR14</name>
    <dbReference type="NCBI Taxonomy" id="2826490"/>
    <lineage>
        <taxon>Viruses</taxon>
        <taxon>Duplodnaviria</taxon>
        <taxon>Heunggongvirae</taxon>
        <taxon>Uroviricota</taxon>
        <taxon>Caudoviricetes</taxon>
    </lineage>
</organism>
<name>A0A8S5M2L0_9CAUD</name>
<sequence>MAVDLGSTFKELIDEINSKATEEYVTEQIGNIDTLLTALNSGTGV</sequence>
<dbReference type="EMBL" id="BK014798">
    <property type="protein sequence ID" value="DAD76311.1"/>
    <property type="molecule type" value="Genomic_DNA"/>
</dbReference>
<evidence type="ECO:0000313" key="1">
    <source>
        <dbReference type="EMBL" id="DAD76311.1"/>
    </source>
</evidence>
<protein>
    <submittedName>
        <fullName evidence="1">Uncharacterized protein</fullName>
    </submittedName>
</protein>